<evidence type="ECO:0000313" key="4">
    <source>
        <dbReference type="Proteomes" id="UP000239899"/>
    </source>
</evidence>
<gene>
    <name evidence="3" type="ORF">C2E21_3610</name>
</gene>
<dbReference type="OrthoDB" id="10676630at2759"/>
<dbReference type="PANTHER" id="PTHR47812">
    <property type="entry name" value="SMR (SMALL MUTS RELATED) DOMAIN-CONTAINING PROTEIN"/>
    <property type="match status" value="1"/>
</dbReference>
<feature type="compositionally biased region" description="Polar residues" evidence="1">
    <location>
        <begin position="93"/>
        <end position="109"/>
    </location>
</feature>
<protein>
    <submittedName>
        <fullName evidence="3">Smr (Small Related) domain-containing</fullName>
    </submittedName>
</protein>
<dbReference type="EMBL" id="LHPG02000006">
    <property type="protein sequence ID" value="PRW57700.1"/>
    <property type="molecule type" value="Genomic_DNA"/>
</dbReference>
<dbReference type="PANTHER" id="PTHR47812:SF2">
    <property type="entry name" value="SMR (SMALL MUTS RELATED) DOMAIN-CONTAINING PROTEIN"/>
    <property type="match status" value="1"/>
</dbReference>
<dbReference type="InterPro" id="IPR002625">
    <property type="entry name" value="Smr_dom"/>
</dbReference>
<evidence type="ECO:0000259" key="2">
    <source>
        <dbReference type="PROSITE" id="PS50828"/>
    </source>
</evidence>
<dbReference type="AlphaFoldDB" id="A0A2P6TUF9"/>
<reference evidence="3 4" key="1">
    <citation type="journal article" date="2018" name="Plant J.">
        <title>Genome sequences of Chlorella sorokiniana UTEX 1602 and Micractinium conductrix SAG 241.80: implications to maltose excretion by a green alga.</title>
        <authorList>
            <person name="Arriola M.B."/>
            <person name="Velmurugan N."/>
            <person name="Zhang Y."/>
            <person name="Plunkett M.H."/>
            <person name="Hondzo H."/>
            <person name="Barney B.M."/>
        </authorList>
    </citation>
    <scope>NUCLEOTIDE SEQUENCE [LARGE SCALE GENOMIC DNA]</scope>
    <source>
        <strain evidence="4">UTEX 1602</strain>
    </source>
</reference>
<keyword evidence="4" id="KW-1185">Reference proteome</keyword>
<sequence length="227" mass="24448">MLQATQDDIEQLRAAIRALRLPPAPSVLRCAACGAADDPPIRKLRRCAACRLSLHQLRQELGKSGGSVEQAAEQLLQASEAQPNKPAPVNKRTAGQEQRLRQQQRSASWGTLAEAGQVKPQLPITPRFQAAGKQPEAPVLAAAEFPTAGGSGAAAAQAQRLRREALAAHAEAAERIETENNQHNSLLELDLHGLHAQEATAAVDRRLQLLHSLLADHATAHSKFIWL</sequence>
<comment type="caution">
    <text evidence="3">The sequence shown here is derived from an EMBL/GenBank/DDBJ whole genome shotgun (WGS) entry which is preliminary data.</text>
</comment>
<feature type="region of interest" description="Disordered" evidence="1">
    <location>
        <begin position="78"/>
        <end position="121"/>
    </location>
</feature>
<dbReference type="PROSITE" id="PS50828">
    <property type="entry name" value="SMR"/>
    <property type="match status" value="1"/>
</dbReference>
<organism evidence="3 4">
    <name type="scientific">Chlorella sorokiniana</name>
    <name type="common">Freshwater green alga</name>
    <dbReference type="NCBI Taxonomy" id="3076"/>
    <lineage>
        <taxon>Eukaryota</taxon>
        <taxon>Viridiplantae</taxon>
        <taxon>Chlorophyta</taxon>
        <taxon>core chlorophytes</taxon>
        <taxon>Trebouxiophyceae</taxon>
        <taxon>Chlorellales</taxon>
        <taxon>Chlorellaceae</taxon>
        <taxon>Chlorella clade</taxon>
        <taxon>Chlorella</taxon>
    </lineage>
</organism>
<accession>A0A2P6TUF9</accession>
<feature type="domain" description="Smr" evidence="2">
    <location>
        <begin position="189"/>
        <end position="227"/>
    </location>
</feature>
<dbReference type="Proteomes" id="UP000239899">
    <property type="component" value="Unassembled WGS sequence"/>
</dbReference>
<dbReference type="Gene3D" id="3.30.1370.110">
    <property type="match status" value="1"/>
</dbReference>
<evidence type="ECO:0000313" key="3">
    <source>
        <dbReference type="EMBL" id="PRW57700.1"/>
    </source>
</evidence>
<proteinExistence type="predicted"/>
<name>A0A2P6TUF9_CHLSO</name>
<dbReference type="InterPro" id="IPR036063">
    <property type="entry name" value="Smr_dom_sf"/>
</dbReference>
<evidence type="ECO:0000256" key="1">
    <source>
        <dbReference type="SAM" id="MobiDB-lite"/>
    </source>
</evidence>